<keyword evidence="2" id="KW-1185">Reference proteome</keyword>
<dbReference type="RefSeq" id="WP_204891953.1">
    <property type="nucleotide sequence ID" value="NZ_JBHUFW010000005.1"/>
</dbReference>
<gene>
    <name evidence="1" type="ORF">ACFSDB_08945</name>
</gene>
<evidence type="ECO:0000313" key="2">
    <source>
        <dbReference type="Proteomes" id="UP001597273"/>
    </source>
</evidence>
<proteinExistence type="predicted"/>
<reference evidence="2" key="1">
    <citation type="journal article" date="2019" name="Int. J. Syst. Evol. Microbiol.">
        <title>The Global Catalogue of Microorganisms (GCM) 10K type strain sequencing project: providing services to taxonomists for standard genome sequencing and annotation.</title>
        <authorList>
            <consortium name="The Broad Institute Genomics Platform"/>
            <consortium name="The Broad Institute Genome Sequencing Center for Infectious Disease"/>
            <person name="Wu L."/>
            <person name="Ma J."/>
        </authorList>
    </citation>
    <scope>NUCLEOTIDE SEQUENCE [LARGE SCALE GENOMIC DNA]</scope>
    <source>
        <strain evidence="2">CGMCC 1.15475</strain>
    </source>
</reference>
<protein>
    <submittedName>
        <fullName evidence="1">Uncharacterized protein</fullName>
    </submittedName>
</protein>
<evidence type="ECO:0000313" key="1">
    <source>
        <dbReference type="EMBL" id="MFD1863056.1"/>
    </source>
</evidence>
<dbReference type="Proteomes" id="UP001597273">
    <property type="component" value="Unassembled WGS sequence"/>
</dbReference>
<dbReference type="EMBL" id="JBHUFW010000005">
    <property type="protein sequence ID" value="MFD1863056.1"/>
    <property type="molecule type" value="Genomic_DNA"/>
</dbReference>
<organism evidence="1 2">
    <name type="scientific">Planococcus chinensis</name>
    <dbReference type="NCBI Taxonomy" id="272917"/>
    <lineage>
        <taxon>Bacteria</taxon>
        <taxon>Bacillati</taxon>
        <taxon>Bacillota</taxon>
        <taxon>Bacilli</taxon>
        <taxon>Bacillales</taxon>
        <taxon>Caryophanaceae</taxon>
        <taxon>Planococcus</taxon>
    </lineage>
</organism>
<sequence length="1178" mass="136737">MSNNSKELSNPYSTGGGGVNFENRVQSSFVVLMLTGGFSPCLPTWPIVELKLQGKYQEFETDDLIVFAQQPGEKRTAKLLGQIKHSIKITKKDKIFGEVIQAAWKDFKNPKVFNEKTDAIALITGPLSALDTDHVRALLRQAQNSKNEEDFFQRIELANFTNENQRTKLEIFKVHLKRANNNVEITKDELWRFLKSFHLLLYDLDIKGVTLSLLHSLIGQYSYNRSEELLALIEKHLTYVSENAGHVNLDSLPENIYLEFIEPVKRNMPKKFEKISLGVNEIESSTYEFESQLAIANLFGSWDENNENDIEFISNLIHEDFSLWMSRIRKVLYHQDSLLKLNNGIWNIEQREEMWKILGSHIFDEDLEKYAELAVSVLSELDPRFSLPSEKRFAASIYGKKYKYSLSLRKGIAASLVLLSISNDFFVNCSFDKPNKIVKSIIYKLLDKAEWQLWGSLNQVLPLLAEAAPLQFLAAVEKALLEKSSPFDNLFLEEGDVIGGENYLTGLLWALELLAWNEEYLVRVTVILGELALCDPGGRWSNRPGNSLITIFLPWLPQTNASVEKRRVAIQTLVNEVETIGWNLLINLLPNQTKISSESYKPRWRKVVTEKKEEVTQDEYFIQVQNYSELMLDIANDDIEKISEIVKYLGNLPPKTYEGVLKKLSTSDIMKKPEQERYIVWEELIKLVKTHRRFSDSEWSMEASQVKRIEKIAQDLAPKDPKIFYNLLFSSRDFEFYEENGNWKDQRKDLERRRKSAVEEILSQGGLNSLIEFVRQVEAPHFVGNALAYIESVDIESNILPQMLNKDDNKTSSFVRAFVNSKYNLHGDVWIDSLSINKWHKSNVIKFLTLLPFTEKVWNLVHEVLNENEKEYWNIVEVQPYLPEKELNIVIEKLIKYKRMKAALECLYSIYRETNQIDTRRVVQALLYIIENGEPINSNDSFHYIELIRGLQNDSNTNSDDLFKIEWFFLPLLEKRDDIFPKTLEQKMAIDSSFFVEVIRYAYRSKKEEKLDVELSDNNQAIALNAYRLLNEWKTPPGINEEKLFFPEQFKEWILSAKEKCERSGHFDVALSHIGKVLFYSPPDTNGLWINRVIAKALNSKDAEKMREGYRIEVFNSRGAFFIDPSGKPEKKLSENFRRKAEEVENAGFYRFAATLKNIADYYEHDAEMIRARNPLND</sequence>
<name>A0ABW4QHJ6_9BACL</name>
<comment type="caution">
    <text evidence="1">The sequence shown here is derived from an EMBL/GenBank/DDBJ whole genome shotgun (WGS) entry which is preliminary data.</text>
</comment>
<accession>A0ABW4QHJ6</accession>